<keyword evidence="4" id="KW-0732">Signal</keyword>
<evidence type="ECO:0000256" key="3">
    <source>
        <dbReference type="SAM" id="MobiDB-lite"/>
    </source>
</evidence>
<comment type="cofactor">
    <cofactor evidence="1">
        <name>Cu(2+)</name>
        <dbReference type="ChEBI" id="CHEBI:29036"/>
    </cofactor>
</comment>
<dbReference type="InterPro" id="IPR052282">
    <property type="entry name" value="Starch-active_LPMO"/>
</dbReference>
<organism evidence="5 6">
    <name type="scientific">Choiromyces venosus 120613-1</name>
    <dbReference type="NCBI Taxonomy" id="1336337"/>
    <lineage>
        <taxon>Eukaryota</taxon>
        <taxon>Fungi</taxon>
        <taxon>Dikarya</taxon>
        <taxon>Ascomycota</taxon>
        <taxon>Pezizomycotina</taxon>
        <taxon>Pezizomycetes</taxon>
        <taxon>Pezizales</taxon>
        <taxon>Tuberaceae</taxon>
        <taxon>Choiromyces</taxon>
    </lineage>
</organism>
<evidence type="ECO:0000313" key="5">
    <source>
        <dbReference type="EMBL" id="RPA97689.1"/>
    </source>
</evidence>
<dbReference type="OrthoDB" id="120613at2759"/>
<evidence type="ECO:0000256" key="2">
    <source>
        <dbReference type="ARBA" id="ARBA00023008"/>
    </source>
</evidence>
<name>A0A3N4JHE7_9PEZI</name>
<keyword evidence="2" id="KW-0186">Copper</keyword>
<dbReference type="Gene3D" id="2.70.50.70">
    <property type="match status" value="1"/>
</dbReference>
<protein>
    <submittedName>
        <fullName evidence="5">Uncharacterized protein</fullName>
    </submittedName>
</protein>
<gene>
    <name evidence="5" type="ORF">L873DRAFT_1828911</name>
</gene>
<accession>A0A3N4JHE7</accession>
<dbReference type="EMBL" id="ML120402">
    <property type="protein sequence ID" value="RPA97689.1"/>
    <property type="molecule type" value="Genomic_DNA"/>
</dbReference>
<feature type="compositionally biased region" description="Low complexity" evidence="3">
    <location>
        <begin position="228"/>
        <end position="249"/>
    </location>
</feature>
<proteinExistence type="predicted"/>
<dbReference type="PANTHER" id="PTHR36575">
    <property type="entry name" value="BINDING PROTEIN, PUTATIVE (AFU_ORTHOLOGUE AFUA_1G14430)-RELATED"/>
    <property type="match status" value="1"/>
</dbReference>
<feature type="signal peptide" evidence="4">
    <location>
        <begin position="1"/>
        <end position="27"/>
    </location>
</feature>
<dbReference type="PANTHER" id="PTHR36575:SF2">
    <property type="entry name" value="CHITIN-BINDING TYPE-4 DOMAIN-CONTAINING PROTEIN-RELATED"/>
    <property type="match status" value="1"/>
</dbReference>
<feature type="compositionally biased region" description="Low complexity" evidence="3">
    <location>
        <begin position="256"/>
        <end position="271"/>
    </location>
</feature>
<dbReference type="AlphaFoldDB" id="A0A3N4JHE7"/>
<evidence type="ECO:0000313" key="6">
    <source>
        <dbReference type="Proteomes" id="UP000276215"/>
    </source>
</evidence>
<feature type="region of interest" description="Disordered" evidence="3">
    <location>
        <begin position="228"/>
        <end position="271"/>
    </location>
</feature>
<reference evidence="5 6" key="1">
    <citation type="journal article" date="2018" name="Nat. Ecol. Evol.">
        <title>Pezizomycetes genomes reveal the molecular basis of ectomycorrhizal truffle lifestyle.</title>
        <authorList>
            <person name="Murat C."/>
            <person name="Payen T."/>
            <person name="Noel B."/>
            <person name="Kuo A."/>
            <person name="Morin E."/>
            <person name="Chen J."/>
            <person name="Kohler A."/>
            <person name="Krizsan K."/>
            <person name="Balestrini R."/>
            <person name="Da Silva C."/>
            <person name="Montanini B."/>
            <person name="Hainaut M."/>
            <person name="Levati E."/>
            <person name="Barry K.W."/>
            <person name="Belfiori B."/>
            <person name="Cichocki N."/>
            <person name="Clum A."/>
            <person name="Dockter R.B."/>
            <person name="Fauchery L."/>
            <person name="Guy J."/>
            <person name="Iotti M."/>
            <person name="Le Tacon F."/>
            <person name="Lindquist E.A."/>
            <person name="Lipzen A."/>
            <person name="Malagnac F."/>
            <person name="Mello A."/>
            <person name="Molinier V."/>
            <person name="Miyauchi S."/>
            <person name="Poulain J."/>
            <person name="Riccioni C."/>
            <person name="Rubini A."/>
            <person name="Sitrit Y."/>
            <person name="Splivallo R."/>
            <person name="Traeger S."/>
            <person name="Wang M."/>
            <person name="Zifcakova L."/>
            <person name="Wipf D."/>
            <person name="Zambonelli A."/>
            <person name="Paolocci F."/>
            <person name="Nowrousian M."/>
            <person name="Ottonello S."/>
            <person name="Baldrian P."/>
            <person name="Spatafora J.W."/>
            <person name="Henrissat B."/>
            <person name="Nagy L.G."/>
            <person name="Aury J.M."/>
            <person name="Wincker P."/>
            <person name="Grigoriev I.V."/>
            <person name="Bonfante P."/>
            <person name="Martin F.M."/>
        </authorList>
    </citation>
    <scope>NUCLEOTIDE SEQUENCE [LARGE SCALE GENOMIC DNA]</scope>
    <source>
        <strain evidence="5 6">120613-1</strain>
    </source>
</reference>
<feature type="chain" id="PRO_5017982827" evidence="4">
    <location>
        <begin position="28"/>
        <end position="316"/>
    </location>
</feature>
<evidence type="ECO:0000256" key="1">
    <source>
        <dbReference type="ARBA" id="ARBA00001973"/>
    </source>
</evidence>
<keyword evidence="6" id="KW-1185">Reference proteome</keyword>
<dbReference type="Proteomes" id="UP000276215">
    <property type="component" value="Unassembled WGS sequence"/>
</dbReference>
<evidence type="ECO:0000256" key="4">
    <source>
        <dbReference type="SAM" id="SignalP"/>
    </source>
</evidence>
<sequence length="316" mass="32871">MPALGGFIQQALLIALTTLLASASAHGVIVSPPRRAPGPAMKAVCGSTIYNNQAADAAGPVELLLQSASSIVDARACNLFLCKGYQFDDNVNNVQSFALGETVNMQVQIIAPHTGYANVSIVDTKSNTIKGSELISWDNYASTSTGVTADETNFSIVIPQDLAGCAPPAECVIQWFWFAPPGVQQTYEGCVDFVIGGGSSKPVSSTAAPVATTSVVATTAPVEATAPAETTTLSLPTTTPTLPTAQPTTFKTRTHPATTAPSSPCFSSPSSTCSTDGNAYNRCMDEINKCLETINRGGATTTRAECETRRSACKMC</sequence>